<dbReference type="InterPro" id="IPR011701">
    <property type="entry name" value="MFS"/>
</dbReference>
<reference evidence="9 10" key="1">
    <citation type="submission" date="2019-06" db="EMBL/GenBank/DDBJ databases">
        <title>A chromosomal-level reference genome of Carpinus fangiana (Coryloideae, Betulaceae).</title>
        <authorList>
            <person name="Yang X."/>
            <person name="Wang Z."/>
            <person name="Zhang L."/>
            <person name="Hao G."/>
            <person name="Liu J."/>
            <person name="Yang Y."/>
        </authorList>
    </citation>
    <scope>NUCLEOTIDE SEQUENCE [LARGE SCALE GENOMIC DNA]</scope>
    <source>
        <strain evidence="9">Cfa_2016G</strain>
        <tissue evidence="9">Leaf</tissue>
    </source>
</reference>
<proteinExistence type="predicted"/>
<evidence type="ECO:0000313" key="9">
    <source>
        <dbReference type="EMBL" id="KAB8346302.1"/>
    </source>
</evidence>
<keyword evidence="5 7" id="KW-0472">Membrane</keyword>
<keyword evidence="2" id="KW-0813">Transport</keyword>
<name>A0A5N6KV73_9ROSI</name>
<keyword evidence="10" id="KW-1185">Reference proteome</keyword>
<protein>
    <recommendedName>
        <fullName evidence="8">Major facilitator superfamily (MFS) profile domain-containing protein</fullName>
    </recommendedName>
</protein>
<feature type="transmembrane region" description="Helical" evidence="7">
    <location>
        <begin position="177"/>
        <end position="200"/>
    </location>
</feature>
<sequence>MAADNSTASVRQHADEQTPLLTEQPTENGNIGQQPNDEDGVPLAEEPSTAKLAVILGSCWIGVFLAAMDTTIVATLSASISTSFDSFTLLSWLASAYLIANAAVQPLSGRLTDIFSRRTGLLWSNIFFLAGNLLCGLAQSEWQIIAGRVVAGIGGGCLNTISTFVASDMVPLRRRGVWQGFGNIAFGLGSGIGGVFGGWINDVWDWRWAFLIQVPLILVSGIVVFFVVDIPVKEDDRSKLRRVDFLGSILLVTSLVLLLLGLNSGGNNVPWSHPLVTVSLPLSAAFLAAFVYVEDQVASEPVIPVRLLLERTVAAACLTNWFSSMAYFGFLYYGPIFFQVQGYSAAAAGARLIPSSIGASIGSLGSGLIMKATGKYYLLMLGVMTSLIGASALLVAFMTFGVQDWLPFIIFFAAGLGYGGMLTITLLALISAVDHKFQAVITSASYAFRSTGSTIGITISSAVFQNVLTSKLWASLGNEKHAADLIKKIRDSLGYLRTLPHVQQEKALEAYLGSLQGVWVTVLGLCILSTICGLCMRENVLHSNLARK</sequence>
<feature type="domain" description="Major facilitator superfamily (MFS) profile" evidence="8">
    <location>
        <begin position="55"/>
        <end position="506"/>
    </location>
</feature>
<dbReference type="OrthoDB" id="1937070at2759"/>
<evidence type="ECO:0000256" key="2">
    <source>
        <dbReference type="ARBA" id="ARBA00022448"/>
    </source>
</evidence>
<feature type="transmembrane region" description="Helical" evidence="7">
    <location>
        <begin position="518"/>
        <end position="536"/>
    </location>
</feature>
<dbReference type="PROSITE" id="PS50850">
    <property type="entry name" value="MFS"/>
    <property type="match status" value="1"/>
</dbReference>
<gene>
    <name evidence="9" type="ORF">FH972_023346</name>
</gene>
<feature type="transmembrane region" description="Helical" evidence="7">
    <location>
        <begin position="145"/>
        <end position="165"/>
    </location>
</feature>
<evidence type="ECO:0000256" key="5">
    <source>
        <dbReference type="ARBA" id="ARBA00023136"/>
    </source>
</evidence>
<evidence type="ECO:0000256" key="4">
    <source>
        <dbReference type="ARBA" id="ARBA00022989"/>
    </source>
</evidence>
<dbReference type="Proteomes" id="UP000327013">
    <property type="component" value="Unassembled WGS sequence"/>
</dbReference>
<keyword evidence="4 7" id="KW-1133">Transmembrane helix</keyword>
<feature type="compositionally biased region" description="Polar residues" evidence="6">
    <location>
        <begin position="19"/>
        <end position="35"/>
    </location>
</feature>
<evidence type="ECO:0000256" key="7">
    <source>
        <dbReference type="SAM" id="Phobius"/>
    </source>
</evidence>
<keyword evidence="3 7" id="KW-0812">Transmembrane</keyword>
<dbReference type="EMBL" id="VIBQ01000013">
    <property type="protein sequence ID" value="KAB8346302.1"/>
    <property type="molecule type" value="Genomic_DNA"/>
</dbReference>
<feature type="compositionally biased region" description="Polar residues" evidence="6">
    <location>
        <begin position="1"/>
        <end position="10"/>
    </location>
</feature>
<accession>A0A5N6KV73</accession>
<comment type="caution">
    <text evidence="9">The sequence shown here is derived from an EMBL/GenBank/DDBJ whole genome shotgun (WGS) entry which is preliminary data.</text>
</comment>
<feature type="transmembrane region" description="Helical" evidence="7">
    <location>
        <begin position="446"/>
        <end position="468"/>
    </location>
</feature>
<dbReference type="PANTHER" id="PTHR23501:SF191">
    <property type="entry name" value="VACUOLAR BASIC AMINO ACID TRANSPORTER 4"/>
    <property type="match status" value="1"/>
</dbReference>
<feature type="transmembrane region" description="Helical" evidence="7">
    <location>
        <begin position="408"/>
        <end position="434"/>
    </location>
</feature>
<feature type="transmembrane region" description="Helical" evidence="7">
    <location>
        <begin position="243"/>
        <end position="262"/>
    </location>
</feature>
<feature type="transmembrane region" description="Helical" evidence="7">
    <location>
        <begin position="120"/>
        <end position="139"/>
    </location>
</feature>
<feature type="region of interest" description="Disordered" evidence="6">
    <location>
        <begin position="1"/>
        <end position="43"/>
    </location>
</feature>
<dbReference type="Gene3D" id="1.20.1250.20">
    <property type="entry name" value="MFS general substrate transporter like domains"/>
    <property type="match status" value="1"/>
</dbReference>
<evidence type="ECO:0000256" key="6">
    <source>
        <dbReference type="SAM" id="MobiDB-lite"/>
    </source>
</evidence>
<evidence type="ECO:0000256" key="1">
    <source>
        <dbReference type="ARBA" id="ARBA00004127"/>
    </source>
</evidence>
<feature type="transmembrane region" description="Helical" evidence="7">
    <location>
        <begin position="206"/>
        <end position="231"/>
    </location>
</feature>
<comment type="subcellular location">
    <subcellularLocation>
        <location evidence="1">Endomembrane system</location>
        <topology evidence="1">Multi-pass membrane protein</topology>
    </subcellularLocation>
</comment>
<feature type="transmembrane region" description="Helical" evidence="7">
    <location>
        <begin position="313"/>
        <end position="333"/>
    </location>
</feature>
<dbReference type="AlphaFoldDB" id="A0A5N6KV73"/>
<feature type="transmembrane region" description="Helical" evidence="7">
    <location>
        <begin position="345"/>
        <end position="369"/>
    </location>
</feature>
<dbReference type="Pfam" id="PF07690">
    <property type="entry name" value="MFS_1"/>
    <property type="match status" value="1"/>
</dbReference>
<feature type="transmembrane region" description="Helical" evidence="7">
    <location>
        <begin position="89"/>
        <end position="108"/>
    </location>
</feature>
<dbReference type="GO" id="GO:0015174">
    <property type="term" value="F:basic amino acid transmembrane transporter activity"/>
    <property type="evidence" value="ECO:0007669"/>
    <property type="project" value="TreeGrafter"/>
</dbReference>
<dbReference type="InterPro" id="IPR036259">
    <property type="entry name" value="MFS_trans_sf"/>
</dbReference>
<dbReference type="InterPro" id="IPR020846">
    <property type="entry name" value="MFS_dom"/>
</dbReference>
<dbReference type="PANTHER" id="PTHR23501">
    <property type="entry name" value="MAJOR FACILITATOR SUPERFAMILY"/>
    <property type="match status" value="1"/>
</dbReference>
<feature type="transmembrane region" description="Helical" evidence="7">
    <location>
        <begin position="52"/>
        <end position="77"/>
    </location>
</feature>
<dbReference type="SUPFAM" id="SSF103473">
    <property type="entry name" value="MFS general substrate transporter"/>
    <property type="match status" value="1"/>
</dbReference>
<evidence type="ECO:0000313" key="10">
    <source>
        <dbReference type="Proteomes" id="UP000327013"/>
    </source>
</evidence>
<evidence type="ECO:0000256" key="3">
    <source>
        <dbReference type="ARBA" id="ARBA00022692"/>
    </source>
</evidence>
<feature type="transmembrane region" description="Helical" evidence="7">
    <location>
        <begin position="274"/>
        <end position="293"/>
    </location>
</feature>
<feature type="transmembrane region" description="Helical" evidence="7">
    <location>
        <begin position="376"/>
        <end position="402"/>
    </location>
</feature>
<evidence type="ECO:0000259" key="8">
    <source>
        <dbReference type="PROSITE" id="PS50850"/>
    </source>
</evidence>
<dbReference type="GO" id="GO:0012505">
    <property type="term" value="C:endomembrane system"/>
    <property type="evidence" value="ECO:0007669"/>
    <property type="project" value="UniProtKB-SubCell"/>
</dbReference>
<organism evidence="9 10">
    <name type="scientific">Carpinus fangiana</name>
    <dbReference type="NCBI Taxonomy" id="176857"/>
    <lineage>
        <taxon>Eukaryota</taxon>
        <taxon>Viridiplantae</taxon>
        <taxon>Streptophyta</taxon>
        <taxon>Embryophyta</taxon>
        <taxon>Tracheophyta</taxon>
        <taxon>Spermatophyta</taxon>
        <taxon>Magnoliopsida</taxon>
        <taxon>eudicotyledons</taxon>
        <taxon>Gunneridae</taxon>
        <taxon>Pentapetalae</taxon>
        <taxon>rosids</taxon>
        <taxon>fabids</taxon>
        <taxon>Fagales</taxon>
        <taxon>Betulaceae</taxon>
        <taxon>Carpinus</taxon>
    </lineage>
</organism>